<organism evidence="1 2">
    <name type="scientific">Monilinia vaccinii-corymbosi</name>
    <dbReference type="NCBI Taxonomy" id="61207"/>
    <lineage>
        <taxon>Eukaryota</taxon>
        <taxon>Fungi</taxon>
        <taxon>Dikarya</taxon>
        <taxon>Ascomycota</taxon>
        <taxon>Pezizomycotina</taxon>
        <taxon>Leotiomycetes</taxon>
        <taxon>Helotiales</taxon>
        <taxon>Sclerotiniaceae</taxon>
        <taxon>Monilinia</taxon>
    </lineage>
</organism>
<keyword evidence="2" id="KW-1185">Reference proteome</keyword>
<evidence type="ECO:0000313" key="1">
    <source>
        <dbReference type="EMBL" id="QSZ32472.1"/>
    </source>
</evidence>
<dbReference type="AlphaFoldDB" id="A0A8A3PBI9"/>
<dbReference type="Proteomes" id="UP000672032">
    <property type="component" value="Chromosome 3"/>
</dbReference>
<name>A0A8A3PBI9_9HELO</name>
<protein>
    <submittedName>
        <fullName evidence="1">Uncharacterized protein</fullName>
    </submittedName>
</protein>
<reference evidence="1" key="1">
    <citation type="submission" date="2020-10" db="EMBL/GenBank/DDBJ databases">
        <title>Genome Sequence of Monilinia vaccinii-corymbosi Sheds Light on Mummy Berry Disease Infection of Blueberry and Mating Type.</title>
        <authorList>
            <person name="Yow A.G."/>
            <person name="Zhang Y."/>
            <person name="Bansal K."/>
            <person name="Eacker S.M."/>
            <person name="Sullivan S."/>
            <person name="Liachko I."/>
            <person name="Cubeta M.A."/>
            <person name="Rollins J.A."/>
            <person name="Ashrafi H."/>
        </authorList>
    </citation>
    <scope>NUCLEOTIDE SEQUENCE</scope>
    <source>
        <strain evidence="1">RL-1</strain>
    </source>
</reference>
<evidence type="ECO:0000313" key="2">
    <source>
        <dbReference type="Proteomes" id="UP000672032"/>
    </source>
</evidence>
<accession>A0A8A3PBI9</accession>
<dbReference type="EMBL" id="CP063407">
    <property type="protein sequence ID" value="QSZ32472.1"/>
    <property type="molecule type" value="Genomic_DNA"/>
</dbReference>
<proteinExistence type="predicted"/>
<sequence>MTHAKCQSYCRDVDNLLGLKSDLATFQQFLGEETRRANGLIGALQRPLVYVTDGAARRFTAISTRRTAEQSPMAAMLAESDKTLYFSYATDSTDSTDPKSKSNYSQIQTILAR</sequence>
<gene>
    <name evidence="1" type="ORF">DSL72_002046</name>
</gene>